<dbReference type="GO" id="GO:0007234">
    <property type="term" value="P:osmosensory signaling via phosphorelay pathway"/>
    <property type="evidence" value="ECO:0007669"/>
    <property type="project" value="TreeGrafter"/>
</dbReference>
<dbReference type="CDD" id="cd00082">
    <property type="entry name" value="HisKA"/>
    <property type="match status" value="1"/>
</dbReference>
<evidence type="ECO:0000256" key="3">
    <source>
        <dbReference type="ARBA" id="ARBA00022553"/>
    </source>
</evidence>
<dbReference type="PROSITE" id="PS50109">
    <property type="entry name" value="HIS_KIN"/>
    <property type="match status" value="1"/>
</dbReference>
<dbReference type="InterPro" id="IPR001789">
    <property type="entry name" value="Sig_transdc_resp-reg_receiver"/>
</dbReference>
<name>A0A7C1JW74_9CHLR</name>
<keyword evidence="5" id="KW-0418">Kinase</keyword>
<dbReference type="InterPro" id="IPR003018">
    <property type="entry name" value="GAF"/>
</dbReference>
<evidence type="ECO:0000256" key="4">
    <source>
        <dbReference type="ARBA" id="ARBA00022679"/>
    </source>
</evidence>
<dbReference type="PANTHER" id="PTHR42878:SF15">
    <property type="entry name" value="BACTERIOPHYTOCHROME"/>
    <property type="match status" value="1"/>
</dbReference>
<dbReference type="SMART" id="SM00065">
    <property type="entry name" value="GAF"/>
    <property type="match status" value="1"/>
</dbReference>
<dbReference type="PRINTS" id="PR00344">
    <property type="entry name" value="BCTRLSENSOR"/>
</dbReference>
<accession>A0A7C1JW74</accession>
<evidence type="ECO:0000256" key="1">
    <source>
        <dbReference type="ARBA" id="ARBA00000085"/>
    </source>
</evidence>
<dbReference type="Pfam" id="PF13185">
    <property type="entry name" value="GAF_2"/>
    <property type="match status" value="1"/>
</dbReference>
<dbReference type="CDD" id="cd00156">
    <property type="entry name" value="REC"/>
    <property type="match status" value="1"/>
</dbReference>
<evidence type="ECO:0000256" key="5">
    <source>
        <dbReference type="ARBA" id="ARBA00022777"/>
    </source>
</evidence>
<evidence type="ECO:0000313" key="10">
    <source>
        <dbReference type="EMBL" id="HDX31168.1"/>
    </source>
</evidence>
<dbReference type="Pfam" id="PF00072">
    <property type="entry name" value="Response_reg"/>
    <property type="match status" value="1"/>
</dbReference>
<dbReference type="Gene3D" id="1.10.287.130">
    <property type="match status" value="1"/>
</dbReference>
<dbReference type="Gene3D" id="3.30.450.40">
    <property type="match status" value="1"/>
</dbReference>
<keyword evidence="3 7" id="KW-0597">Phosphoprotein</keyword>
<feature type="modified residue" description="4-aspartylphosphate" evidence="7">
    <location>
        <position position="70"/>
    </location>
</feature>
<dbReference type="AlphaFoldDB" id="A0A7C1JW74"/>
<dbReference type="EC" id="2.7.13.3" evidence="2"/>
<feature type="domain" description="Histidine kinase" evidence="8">
    <location>
        <begin position="347"/>
        <end position="561"/>
    </location>
</feature>
<dbReference type="Pfam" id="PF02518">
    <property type="entry name" value="HATPase_c"/>
    <property type="match status" value="1"/>
</dbReference>
<dbReference type="InterPro" id="IPR036097">
    <property type="entry name" value="HisK_dim/P_sf"/>
</dbReference>
<dbReference type="InterPro" id="IPR050351">
    <property type="entry name" value="BphY/WalK/GraS-like"/>
</dbReference>
<organism evidence="10">
    <name type="scientific">Caldilinea aerophila</name>
    <dbReference type="NCBI Taxonomy" id="133453"/>
    <lineage>
        <taxon>Bacteria</taxon>
        <taxon>Bacillati</taxon>
        <taxon>Chloroflexota</taxon>
        <taxon>Caldilineae</taxon>
        <taxon>Caldilineales</taxon>
        <taxon>Caldilineaceae</taxon>
        <taxon>Caldilinea</taxon>
    </lineage>
</organism>
<dbReference type="InterPro" id="IPR003594">
    <property type="entry name" value="HATPase_dom"/>
</dbReference>
<dbReference type="Pfam" id="PF00512">
    <property type="entry name" value="HisKA"/>
    <property type="match status" value="1"/>
</dbReference>
<dbReference type="SUPFAM" id="SSF55874">
    <property type="entry name" value="ATPase domain of HSP90 chaperone/DNA topoisomerase II/histidine kinase"/>
    <property type="match status" value="1"/>
</dbReference>
<dbReference type="Gene3D" id="3.40.50.2300">
    <property type="match status" value="1"/>
</dbReference>
<dbReference type="SMART" id="SM00388">
    <property type="entry name" value="HisKA"/>
    <property type="match status" value="1"/>
</dbReference>
<feature type="domain" description="Response regulatory" evidence="9">
    <location>
        <begin position="21"/>
        <end position="135"/>
    </location>
</feature>
<dbReference type="InterPro" id="IPR004358">
    <property type="entry name" value="Sig_transdc_His_kin-like_C"/>
</dbReference>
<evidence type="ECO:0000256" key="7">
    <source>
        <dbReference type="PROSITE-ProRule" id="PRU00169"/>
    </source>
</evidence>
<reference evidence="10" key="1">
    <citation type="journal article" date="2020" name="mSystems">
        <title>Genome- and Community-Level Interaction Insights into Carbon Utilization and Element Cycling Functions of Hydrothermarchaeota in Hydrothermal Sediment.</title>
        <authorList>
            <person name="Zhou Z."/>
            <person name="Liu Y."/>
            <person name="Xu W."/>
            <person name="Pan J."/>
            <person name="Luo Z.H."/>
            <person name="Li M."/>
        </authorList>
    </citation>
    <scope>NUCLEOTIDE SEQUENCE [LARGE SCALE GENOMIC DNA]</scope>
    <source>
        <strain evidence="10">SpSt-289</strain>
    </source>
</reference>
<comment type="catalytic activity">
    <reaction evidence="1">
        <text>ATP + protein L-histidine = ADP + protein N-phospho-L-histidine.</text>
        <dbReference type="EC" id="2.7.13.3"/>
    </reaction>
</comment>
<dbReference type="SMART" id="SM00387">
    <property type="entry name" value="HATPase_c"/>
    <property type="match status" value="1"/>
</dbReference>
<keyword evidence="6" id="KW-0902">Two-component regulatory system</keyword>
<sequence length="561" mass="62537">MATLPSLKTPTSKSSDENHPRLLYIEGDVALAHLFKQRMEREGFIVDLAFDGSEGMALLEQRPYDLVVLDAMLPGLSGLQILRQLAANKLHPPAIMVSAEENAALVIDAMHLGVADFVMKSEDAGHIQLLSTVIRHVLSQYRRFTEQEAIVEDLYGQNRKLALLNRATQIFTSTLDEEQIALQLVKSICEFTDAEGSSVWLLTQGQSGEELLECVAIFANGEYIEPRHVPLAPGEGIAGWAFAHRETVIVNDVLRDQRFSAASDDKLKFQTRTLLAAPMRAPERVLGVLELVNKRKGGFTEIDQTLSETLAASAAIAIENARYFQHLNRQAEELRLRNEELDAFAHTVAHDLKTPLSVIAGYADMLRENFEFLHPEEADLYLKQIVDNSMRMNHIIDSLLLLAGVRGTTNVEVEPVDMGMIVQEALSRIEFMSTARGAVIELPDQWPVALGYGPWLEEVWYNYVVNALKYGGDPPVLRLGYDFPEPAKVRFWVADNGPGVPEDPSFLFKPMLRMQTSERRKGYGLGLSIVKRIIEKLNGEVGAESLPEGGSRFYFILPAVV</sequence>
<dbReference type="InterPro" id="IPR003661">
    <property type="entry name" value="HisK_dim/P_dom"/>
</dbReference>
<dbReference type="SMART" id="SM00448">
    <property type="entry name" value="REC"/>
    <property type="match status" value="1"/>
</dbReference>
<evidence type="ECO:0000256" key="6">
    <source>
        <dbReference type="ARBA" id="ARBA00023012"/>
    </source>
</evidence>
<dbReference type="InterPro" id="IPR011006">
    <property type="entry name" value="CheY-like_superfamily"/>
</dbReference>
<dbReference type="Gene3D" id="3.30.565.10">
    <property type="entry name" value="Histidine kinase-like ATPase, C-terminal domain"/>
    <property type="match status" value="1"/>
</dbReference>
<evidence type="ECO:0000259" key="9">
    <source>
        <dbReference type="PROSITE" id="PS50110"/>
    </source>
</evidence>
<dbReference type="InterPro" id="IPR029016">
    <property type="entry name" value="GAF-like_dom_sf"/>
</dbReference>
<gene>
    <name evidence="10" type="ORF">ENQ20_06690</name>
</gene>
<comment type="caution">
    <text evidence="10">The sequence shown here is derived from an EMBL/GenBank/DDBJ whole genome shotgun (WGS) entry which is preliminary data.</text>
</comment>
<evidence type="ECO:0000256" key="2">
    <source>
        <dbReference type="ARBA" id="ARBA00012438"/>
    </source>
</evidence>
<protein>
    <recommendedName>
        <fullName evidence="2">histidine kinase</fullName>
        <ecNumber evidence="2">2.7.13.3</ecNumber>
    </recommendedName>
</protein>
<dbReference type="SUPFAM" id="SSF55781">
    <property type="entry name" value="GAF domain-like"/>
    <property type="match status" value="1"/>
</dbReference>
<dbReference type="InterPro" id="IPR036890">
    <property type="entry name" value="HATPase_C_sf"/>
</dbReference>
<proteinExistence type="predicted"/>
<evidence type="ECO:0000259" key="8">
    <source>
        <dbReference type="PROSITE" id="PS50109"/>
    </source>
</evidence>
<dbReference type="GO" id="GO:0030295">
    <property type="term" value="F:protein kinase activator activity"/>
    <property type="evidence" value="ECO:0007669"/>
    <property type="project" value="TreeGrafter"/>
</dbReference>
<dbReference type="InterPro" id="IPR005467">
    <property type="entry name" value="His_kinase_dom"/>
</dbReference>
<dbReference type="SUPFAM" id="SSF52172">
    <property type="entry name" value="CheY-like"/>
    <property type="match status" value="1"/>
</dbReference>
<dbReference type="GO" id="GO:0000156">
    <property type="term" value="F:phosphorelay response regulator activity"/>
    <property type="evidence" value="ECO:0007669"/>
    <property type="project" value="TreeGrafter"/>
</dbReference>
<dbReference type="EMBL" id="DSMG01000074">
    <property type="protein sequence ID" value="HDX31168.1"/>
    <property type="molecule type" value="Genomic_DNA"/>
</dbReference>
<dbReference type="GO" id="GO:0000155">
    <property type="term" value="F:phosphorelay sensor kinase activity"/>
    <property type="evidence" value="ECO:0007669"/>
    <property type="project" value="InterPro"/>
</dbReference>
<dbReference type="PROSITE" id="PS50110">
    <property type="entry name" value="RESPONSE_REGULATORY"/>
    <property type="match status" value="1"/>
</dbReference>
<dbReference type="SUPFAM" id="SSF47384">
    <property type="entry name" value="Homodimeric domain of signal transducing histidine kinase"/>
    <property type="match status" value="1"/>
</dbReference>
<dbReference type="PANTHER" id="PTHR42878">
    <property type="entry name" value="TWO-COMPONENT HISTIDINE KINASE"/>
    <property type="match status" value="1"/>
</dbReference>
<keyword evidence="4" id="KW-0808">Transferase</keyword>